<accession>A0A542UGA1</accession>
<reference evidence="3 4" key="1">
    <citation type="submission" date="2019-06" db="EMBL/GenBank/DDBJ databases">
        <title>Sequencing the genomes of 1000 actinobacteria strains.</title>
        <authorList>
            <person name="Klenk H.-P."/>
        </authorList>
    </citation>
    <scope>NUCLEOTIDE SEQUENCE [LARGE SCALE GENOMIC DNA]</scope>
    <source>
        <strain evidence="3 4">DSM 41929</strain>
    </source>
</reference>
<gene>
    <name evidence="3" type="ORF">FB563_3114</name>
</gene>
<evidence type="ECO:0000313" key="3">
    <source>
        <dbReference type="EMBL" id="TQK98100.1"/>
    </source>
</evidence>
<organism evidence="3 4">
    <name type="scientific">Streptomyces puniciscabiei</name>
    <dbReference type="NCBI Taxonomy" id="164348"/>
    <lineage>
        <taxon>Bacteria</taxon>
        <taxon>Bacillati</taxon>
        <taxon>Actinomycetota</taxon>
        <taxon>Actinomycetes</taxon>
        <taxon>Kitasatosporales</taxon>
        <taxon>Streptomycetaceae</taxon>
        <taxon>Streptomyces</taxon>
    </lineage>
</organism>
<dbReference type="EMBL" id="VFNX01000001">
    <property type="protein sequence ID" value="TQK98100.1"/>
    <property type="molecule type" value="Genomic_DNA"/>
</dbReference>
<feature type="chain" id="PRO_5021791594" evidence="2">
    <location>
        <begin position="30"/>
        <end position="213"/>
    </location>
</feature>
<feature type="region of interest" description="Disordered" evidence="1">
    <location>
        <begin position="50"/>
        <end position="91"/>
    </location>
</feature>
<dbReference type="RefSeq" id="WP_063797083.1">
    <property type="nucleotide sequence ID" value="NZ_JBPJFI010000001.1"/>
</dbReference>
<comment type="caution">
    <text evidence="3">The sequence shown here is derived from an EMBL/GenBank/DDBJ whole genome shotgun (WGS) entry which is preliminary data.</text>
</comment>
<evidence type="ECO:0000313" key="4">
    <source>
        <dbReference type="Proteomes" id="UP000318103"/>
    </source>
</evidence>
<keyword evidence="2" id="KW-0732">Signal</keyword>
<keyword evidence="4" id="KW-1185">Reference proteome</keyword>
<dbReference type="PROSITE" id="PS51318">
    <property type="entry name" value="TAT"/>
    <property type="match status" value="1"/>
</dbReference>
<protein>
    <submittedName>
        <fullName evidence="3">Uncharacterized protein</fullName>
    </submittedName>
</protein>
<feature type="region of interest" description="Disordered" evidence="1">
    <location>
        <begin position="190"/>
        <end position="213"/>
    </location>
</feature>
<sequence>MKFSRSTVVTASALGAAALAATGVTYASAASAPEAAPAAPAPVAAPAAPAPLAGGGNGNNNGNNNNGNDNNNNGKGNEGKGNEGGGREGGRRHFEGRIEINERSYSAHPGDCITVVSGLGAKTLNIRNDSHRVVEVFRGAVCDNGAPVATVGPFSQSDGVRVRQTRGIHVHDGVVGSFRVVGHEGWGWGGRDGGHDGGWDGGWDGGDGGDGGR</sequence>
<dbReference type="InterPro" id="IPR006311">
    <property type="entry name" value="TAT_signal"/>
</dbReference>
<feature type="compositionally biased region" description="Gly residues" evidence="1">
    <location>
        <begin position="199"/>
        <end position="213"/>
    </location>
</feature>
<dbReference type="AlphaFoldDB" id="A0A542UGA1"/>
<feature type="compositionally biased region" description="Basic and acidic residues" evidence="1">
    <location>
        <begin position="77"/>
        <end position="91"/>
    </location>
</feature>
<evidence type="ECO:0000256" key="2">
    <source>
        <dbReference type="SAM" id="SignalP"/>
    </source>
</evidence>
<feature type="compositionally biased region" description="Low complexity" evidence="1">
    <location>
        <begin position="60"/>
        <end position="75"/>
    </location>
</feature>
<feature type="signal peptide" evidence="2">
    <location>
        <begin position="1"/>
        <end position="29"/>
    </location>
</feature>
<name>A0A542UGA1_9ACTN</name>
<dbReference type="Proteomes" id="UP000318103">
    <property type="component" value="Unassembled WGS sequence"/>
</dbReference>
<evidence type="ECO:0000256" key="1">
    <source>
        <dbReference type="SAM" id="MobiDB-lite"/>
    </source>
</evidence>
<proteinExistence type="predicted"/>